<dbReference type="PROSITE" id="PS50835">
    <property type="entry name" value="IG_LIKE"/>
    <property type="match status" value="4"/>
</dbReference>
<dbReference type="SUPFAM" id="SSF48726">
    <property type="entry name" value="Immunoglobulin"/>
    <property type="match status" value="3"/>
</dbReference>
<protein>
    <recommendedName>
        <fullName evidence="3">Ig-like domain-containing protein</fullName>
    </recommendedName>
</protein>
<keyword evidence="2" id="KW-1015">Disulfide bond</keyword>
<dbReference type="Ensembl" id="ENSSFAT00005042947.1">
    <property type="protein sequence ID" value="ENSSFAP00005041432.1"/>
    <property type="gene ID" value="ENSSFAG00005020598.1"/>
</dbReference>
<keyword evidence="1" id="KW-0732">Signal</keyword>
<dbReference type="InterPro" id="IPR050488">
    <property type="entry name" value="Ig_Fc_receptor"/>
</dbReference>
<dbReference type="Proteomes" id="UP000472267">
    <property type="component" value="Chromosome 3"/>
</dbReference>
<reference evidence="4" key="2">
    <citation type="submission" date="2025-08" db="UniProtKB">
        <authorList>
            <consortium name="Ensembl"/>
        </authorList>
    </citation>
    <scope>IDENTIFICATION</scope>
</reference>
<dbReference type="InterPro" id="IPR013783">
    <property type="entry name" value="Ig-like_fold"/>
</dbReference>
<evidence type="ECO:0000313" key="5">
    <source>
        <dbReference type="Proteomes" id="UP000472267"/>
    </source>
</evidence>
<dbReference type="GO" id="GO:0006955">
    <property type="term" value="P:immune response"/>
    <property type="evidence" value="ECO:0007669"/>
    <property type="project" value="TreeGrafter"/>
</dbReference>
<dbReference type="InterPro" id="IPR003598">
    <property type="entry name" value="Ig_sub2"/>
</dbReference>
<evidence type="ECO:0000256" key="2">
    <source>
        <dbReference type="ARBA" id="ARBA00023157"/>
    </source>
</evidence>
<proteinExistence type="predicted"/>
<dbReference type="GO" id="GO:0004888">
    <property type="term" value="F:transmembrane signaling receptor activity"/>
    <property type="evidence" value="ECO:0007669"/>
    <property type="project" value="TreeGrafter"/>
</dbReference>
<dbReference type="SMART" id="SM00408">
    <property type="entry name" value="IGc2"/>
    <property type="match status" value="3"/>
</dbReference>
<evidence type="ECO:0000259" key="3">
    <source>
        <dbReference type="PROSITE" id="PS50835"/>
    </source>
</evidence>
<dbReference type="SMART" id="SM00409">
    <property type="entry name" value="IG"/>
    <property type="match status" value="4"/>
</dbReference>
<dbReference type="Pfam" id="PF13895">
    <property type="entry name" value="Ig_2"/>
    <property type="match status" value="1"/>
</dbReference>
<dbReference type="GO" id="GO:0009897">
    <property type="term" value="C:external side of plasma membrane"/>
    <property type="evidence" value="ECO:0007669"/>
    <property type="project" value="TreeGrafter"/>
</dbReference>
<dbReference type="InterPro" id="IPR003599">
    <property type="entry name" value="Ig_sub"/>
</dbReference>
<feature type="domain" description="Ig-like" evidence="3">
    <location>
        <begin position="356"/>
        <end position="506"/>
    </location>
</feature>
<feature type="domain" description="Ig-like" evidence="3">
    <location>
        <begin position="279"/>
        <end position="350"/>
    </location>
</feature>
<dbReference type="PANTHER" id="PTHR11481">
    <property type="entry name" value="IMMUNOGLOBULIN FC RECEPTOR"/>
    <property type="match status" value="1"/>
</dbReference>
<dbReference type="GO" id="GO:0007166">
    <property type="term" value="P:cell surface receptor signaling pathway"/>
    <property type="evidence" value="ECO:0007669"/>
    <property type="project" value="TreeGrafter"/>
</dbReference>
<reference evidence="4" key="3">
    <citation type="submission" date="2025-09" db="UniProtKB">
        <authorList>
            <consortium name="Ensembl"/>
        </authorList>
    </citation>
    <scope>IDENTIFICATION</scope>
</reference>
<dbReference type="InterPro" id="IPR036179">
    <property type="entry name" value="Ig-like_dom_sf"/>
</dbReference>
<dbReference type="OMA" id="IRITCEF"/>
<dbReference type="PANTHER" id="PTHR11481:SF64">
    <property type="entry name" value="FC RECEPTOR-LIKE PROTEIN 4"/>
    <property type="match status" value="1"/>
</dbReference>
<organism evidence="4 5">
    <name type="scientific">Salarias fasciatus</name>
    <name type="common">Jewelled blenny</name>
    <name type="synonym">Blennius fasciatus</name>
    <dbReference type="NCBI Taxonomy" id="181472"/>
    <lineage>
        <taxon>Eukaryota</taxon>
        <taxon>Metazoa</taxon>
        <taxon>Chordata</taxon>
        <taxon>Craniata</taxon>
        <taxon>Vertebrata</taxon>
        <taxon>Euteleostomi</taxon>
        <taxon>Actinopterygii</taxon>
        <taxon>Neopterygii</taxon>
        <taxon>Teleostei</taxon>
        <taxon>Neoteleostei</taxon>
        <taxon>Acanthomorphata</taxon>
        <taxon>Ovalentaria</taxon>
        <taxon>Blenniimorphae</taxon>
        <taxon>Blenniiformes</taxon>
        <taxon>Blennioidei</taxon>
        <taxon>Blenniidae</taxon>
        <taxon>Salariinae</taxon>
        <taxon>Salarias</taxon>
    </lineage>
</organism>
<dbReference type="Pfam" id="PF13927">
    <property type="entry name" value="Ig_3"/>
    <property type="match status" value="1"/>
</dbReference>
<sequence>VCQQGVTNKPVITRQPSWSQIFQGEKITLTCEVQGGEKTDWWYYWLKDSHQLQGENEKLLQLTASESLNREYECMATRRDDSYSSTTWSEAFTVSLLLPNKATLTLQHDRPQLYQGETIALRCAIDGGNTGWEYEWETSSLLKPPNVSQYRMEALSSQHQGEYRCKGNKLRGAQSTDWSNTVTLTVISKSHQSLSVCVKTPLTSWEKLVETNVGDNRVAQVSKGGIYRCRGVRETSGYLSDMSDEATIRITCEFSIFVKNKCVFLIITEILMKLMCVFGEKITLTCEVQGGEKTDWRYYWRRNSRSLPNEDEKMLQLTASESLNGEYECKTRRRDDFYSSTTWSEAFTVSVLRVHPSASLTVNPDRVQHFTSESLSLTCEGNSSQWRLIQFLTDDSLLSFLPPATINGSTYIKNEAPRKAVYWCESGTEFSNAVNISTHSDGVILVSPVYPVPVGESVTLLCVMKTGNIPSDVFFYKNNKLIENERRGEMKISAVSESDEGFYKCQYNGRESAQSWMAVQCKSSAHSLLSRIVSIGCYKVEILQMKISASGTNMSTFNE</sequence>
<evidence type="ECO:0000313" key="4">
    <source>
        <dbReference type="Ensembl" id="ENSSFAP00005041432.1"/>
    </source>
</evidence>
<feature type="domain" description="Ig-like" evidence="3">
    <location>
        <begin position="10"/>
        <end position="95"/>
    </location>
</feature>
<feature type="domain" description="Ig-like" evidence="3">
    <location>
        <begin position="99"/>
        <end position="183"/>
    </location>
</feature>
<evidence type="ECO:0000256" key="1">
    <source>
        <dbReference type="ARBA" id="ARBA00022729"/>
    </source>
</evidence>
<keyword evidence="5" id="KW-1185">Reference proteome</keyword>
<reference evidence="4" key="1">
    <citation type="submission" date="2019-06" db="EMBL/GenBank/DDBJ databases">
        <authorList>
            <consortium name="Wellcome Sanger Institute Data Sharing"/>
        </authorList>
    </citation>
    <scope>NUCLEOTIDE SEQUENCE [LARGE SCALE GENOMIC DNA]</scope>
</reference>
<accession>A0A672IK10</accession>
<name>A0A672IK10_SALFA</name>
<dbReference type="InParanoid" id="A0A672IK10"/>
<dbReference type="Gene3D" id="2.60.40.10">
    <property type="entry name" value="Immunoglobulins"/>
    <property type="match status" value="5"/>
</dbReference>
<dbReference type="InterPro" id="IPR007110">
    <property type="entry name" value="Ig-like_dom"/>
</dbReference>
<dbReference type="AlphaFoldDB" id="A0A672IK10"/>